<comment type="caution">
    <text evidence="1">The sequence shown here is derived from an EMBL/GenBank/DDBJ whole genome shotgun (WGS) entry which is preliminary data.</text>
</comment>
<sequence>MRGLPPWLSSRDSKLDKKRYDYATLAECFDVLDDLTDWDDRTRKIFLQTSKTRFTSTEQNPSLTIWPRNGRMSIAPSTNALVIPLEPAAC</sequence>
<evidence type="ECO:0000313" key="2">
    <source>
        <dbReference type="Proteomes" id="UP000315295"/>
    </source>
</evidence>
<reference evidence="1 2" key="1">
    <citation type="journal article" date="2019" name="G3 (Bethesda)">
        <title>Sequencing of a Wild Apple (Malus baccata) Genome Unravels the Differences Between Cultivated and Wild Apple Species Regarding Disease Resistance and Cold Tolerance.</title>
        <authorList>
            <person name="Chen X."/>
        </authorList>
    </citation>
    <scope>NUCLEOTIDE SEQUENCE [LARGE SCALE GENOMIC DNA]</scope>
    <source>
        <strain evidence="2">cv. Shandingzi</strain>
        <tissue evidence="1">Leaves</tissue>
    </source>
</reference>
<dbReference type="Proteomes" id="UP000315295">
    <property type="component" value="Unassembled WGS sequence"/>
</dbReference>
<protein>
    <submittedName>
        <fullName evidence="1">Uncharacterized protein</fullName>
    </submittedName>
</protein>
<evidence type="ECO:0000313" key="1">
    <source>
        <dbReference type="EMBL" id="TQE02537.1"/>
    </source>
</evidence>
<gene>
    <name evidence="1" type="ORF">C1H46_011843</name>
</gene>
<keyword evidence="2" id="KW-1185">Reference proteome</keyword>
<name>A0A540MUR2_MALBA</name>
<organism evidence="1 2">
    <name type="scientific">Malus baccata</name>
    <name type="common">Siberian crab apple</name>
    <name type="synonym">Pyrus baccata</name>
    <dbReference type="NCBI Taxonomy" id="106549"/>
    <lineage>
        <taxon>Eukaryota</taxon>
        <taxon>Viridiplantae</taxon>
        <taxon>Streptophyta</taxon>
        <taxon>Embryophyta</taxon>
        <taxon>Tracheophyta</taxon>
        <taxon>Spermatophyta</taxon>
        <taxon>Magnoliopsida</taxon>
        <taxon>eudicotyledons</taxon>
        <taxon>Gunneridae</taxon>
        <taxon>Pentapetalae</taxon>
        <taxon>rosids</taxon>
        <taxon>fabids</taxon>
        <taxon>Rosales</taxon>
        <taxon>Rosaceae</taxon>
        <taxon>Amygdaloideae</taxon>
        <taxon>Maleae</taxon>
        <taxon>Malus</taxon>
    </lineage>
</organism>
<accession>A0A540MUR2</accession>
<dbReference type="EMBL" id="VIEB01000174">
    <property type="protein sequence ID" value="TQE02537.1"/>
    <property type="molecule type" value="Genomic_DNA"/>
</dbReference>
<dbReference type="AlphaFoldDB" id="A0A540MUR2"/>
<proteinExistence type="predicted"/>